<keyword evidence="3" id="KW-0344">Guanine-nucleotide releasing factor</keyword>
<reference evidence="10" key="2">
    <citation type="submission" date="2025-08" db="UniProtKB">
        <authorList>
            <consortium name="Ensembl"/>
        </authorList>
    </citation>
    <scope>IDENTIFICATION</scope>
</reference>
<evidence type="ECO:0000256" key="6">
    <source>
        <dbReference type="ARBA" id="ARBA00023136"/>
    </source>
</evidence>
<dbReference type="Pfam" id="PF00169">
    <property type="entry name" value="PH"/>
    <property type="match status" value="1"/>
</dbReference>
<name>A0AAY5EKB7_ELEEL</name>
<dbReference type="GO" id="GO:0032012">
    <property type="term" value="P:regulation of ARF protein signal transduction"/>
    <property type="evidence" value="ECO:0007669"/>
    <property type="project" value="InterPro"/>
</dbReference>
<evidence type="ECO:0000256" key="2">
    <source>
        <dbReference type="ARBA" id="ARBA00022475"/>
    </source>
</evidence>
<dbReference type="InterPro" id="IPR011993">
    <property type="entry name" value="PH-like_dom_sf"/>
</dbReference>
<evidence type="ECO:0000256" key="3">
    <source>
        <dbReference type="ARBA" id="ARBA00022658"/>
    </source>
</evidence>
<dbReference type="GO" id="GO:0008289">
    <property type="term" value="F:lipid binding"/>
    <property type="evidence" value="ECO:0007669"/>
    <property type="project" value="UniProtKB-KW"/>
</dbReference>
<sequence>MEDMPDDLTPEEQQELENIRRRKQELLEDIQRLKDEIAEVTSEIENLGSTEERKNMQRNKQVAMGRKKFNMDPKKGIQFLIENDLLKNTSDDIAQFLYKGEGLNKTAIGDYLGERDDFNIQVLHAFVELHEFTDLNLVQALRQFLWSFRLPGEAQKIDRMMEAFAQRYCQCNPGVFQSTDTCYILSFAIIMLNTSLHNPNVRDKPAVERFISMNRGINDGGDLPEELLRVCPPPFTLPSIPLSIPPSTSPLFPPHRSPSSWLNVFTTGGRVKTWKRRWFILTDNCLYYFEYTTDKEPRGIIPLENLSIREVEDKKPNCFELFIPDNKDQVIKACKTEADGRVVEGNHTFYRISAPTTEEKDEWINSIKAAISRDPFYEMLAARKKKVSSMKRH</sequence>
<accession>A0AAY5EKB7</accession>
<proteinExistence type="predicted"/>
<dbReference type="PROSITE" id="PS50190">
    <property type="entry name" value="SEC7"/>
    <property type="match status" value="1"/>
</dbReference>
<evidence type="ECO:0000256" key="4">
    <source>
        <dbReference type="ARBA" id="ARBA00023054"/>
    </source>
</evidence>
<comment type="subcellular location">
    <subcellularLocation>
        <location evidence="1">Cell membrane</location>
        <topology evidence="1">Peripheral membrane protein</topology>
    </subcellularLocation>
</comment>
<dbReference type="Gene3D" id="1.10.1000.11">
    <property type="entry name" value="Arf Nucleotide-binding Site Opener,domain 2"/>
    <property type="match status" value="1"/>
</dbReference>
<dbReference type="AlphaFoldDB" id="A0AAY5EKB7"/>
<dbReference type="Proteomes" id="UP000314983">
    <property type="component" value="Chromosome 1"/>
</dbReference>
<evidence type="ECO:0000256" key="1">
    <source>
        <dbReference type="ARBA" id="ARBA00004202"/>
    </source>
</evidence>
<feature type="domain" description="SEC7" evidence="9">
    <location>
        <begin position="51"/>
        <end position="228"/>
    </location>
</feature>
<organism evidence="10 11">
    <name type="scientific">Electrophorus electricus</name>
    <name type="common">Electric eel</name>
    <name type="synonym">Gymnotus electricus</name>
    <dbReference type="NCBI Taxonomy" id="8005"/>
    <lineage>
        <taxon>Eukaryota</taxon>
        <taxon>Metazoa</taxon>
        <taxon>Chordata</taxon>
        <taxon>Craniata</taxon>
        <taxon>Vertebrata</taxon>
        <taxon>Euteleostomi</taxon>
        <taxon>Actinopterygii</taxon>
        <taxon>Neopterygii</taxon>
        <taxon>Teleostei</taxon>
        <taxon>Ostariophysi</taxon>
        <taxon>Gymnotiformes</taxon>
        <taxon>Gymnotoidei</taxon>
        <taxon>Gymnotidae</taxon>
        <taxon>Electrophorus</taxon>
    </lineage>
</organism>
<keyword evidence="2" id="KW-1003">Cell membrane</keyword>
<reference evidence="10" key="3">
    <citation type="submission" date="2025-09" db="UniProtKB">
        <authorList>
            <consortium name="Ensembl"/>
        </authorList>
    </citation>
    <scope>IDENTIFICATION</scope>
</reference>
<evidence type="ECO:0000313" key="11">
    <source>
        <dbReference type="Proteomes" id="UP000314983"/>
    </source>
</evidence>
<dbReference type="Ensembl" id="ENSEEET00000056901.1">
    <property type="protein sequence ID" value="ENSEEEP00000057425.1"/>
    <property type="gene ID" value="ENSEEEG00000028363.1"/>
</dbReference>
<dbReference type="SMART" id="SM00222">
    <property type="entry name" value="Sec7"/>
    <property type="match status" value="1"/>
</dbReference>
<evidence type="ECO:0000259" key="8">
    <source>
        <dbReference type="PROSITE" id="PS50003"/>
    </source>
</evidence>
<dbReference type="FunFam" id="1.10.220.20:FF:000003">
    <property type="entry name" value="Cytohesin 1"/>
    <property type="match status" value="1"/>
</dbReference>
<protein>
    <recommendedName>
        <fullName evidence="12">Cytohesin 1a</fullName>
    </recommendedName>
</protein>
<reference evidence="10 11" key="1">
    <citation type="submission" date="2020-05" db="EMBL/GenBank/DDBJ databases">
        <title>Electrophorus electricus (electric eel) genome, fEleEle1, primary haplotype.</title>
        <authorList>
            <person name="Myers G."/>
            <person name="Meyer A."/>
            <person name="Fedrigo O."/>
            <person name="Formenti G."/>
            <person name="Rhie A."/>
            <person name="Tracey A."/>
            <person name="Sims Y."/>
            <person name="Jarvis E.D."/>
        </authorList>
    </citation>
    <scope>NUCLEOTIDE SEQUENCE [LARGE SCALE GENOMIC DNA]</scope>
</reference>
<dbReference type="GeneTree" id="ENSGT00940000157519"/>
<feature type="coiled-coil region" evidence="7">
    <location>
        <begin position="9"/>
        <end position="50"/>
    </location>
</feature>
<evidence type="ECO:0008006" key="12">
    <source>
        <dbReference type="Google" id="ProtNLM"/>
    </source>
</evidence>
<dbReference type="InterPro" id="IPR001849">
    <property type="entry name" value="PH_domain"/>
</dbReference>
<dbReference type="GO" id="GO:0005886">
    <property type="term" value="C:plasma membrane"/>
    <property type="evidence" value="ECO:0007669"/>
    <property type="project" value="UniProtKB-SubCell"/>
</dbReference>
<dbReference type="CDD" id="cd00171">
    <property type="entry name" value="Sec7"/>
    <property type="match status" value="1"/>
</dbReference>
<evidence type="ECO:0000256" key="5">
    <source>
        <dbReference type="ARBA" id="ARBA00023121"/>
    </source>
</evidence>
<dbReference type="FunFam" id="1.10.1000.11:FF:000002">
    <property type="entry name" value="Cytohesin 1"/>
    <property type="match status" value="1"/>
</dbReference>
<dbReference type="InterPro" id="IPR035999">
    <property type="entry name" value="Sec7_dom_sf"/>
</dbReference>
<dbReference type="PANTHER" id="PTHR10663:SF340">
    <property type="entry name" value="CYTOHESIN-1"/>
    <property type="match status" value="1"/>
</dbReference>
<keyword evidence="4 7" id="KW-0175">Coiled coil</keyword>
<dbReference type="SMART" id="SM00233">
    <property type="entry name" value="PH"/>
    <property type="match status" value="1"/>
</dbReference>
<dbReference type="Gene3D" id="1.10.220.20">
    <property type="match status" value="1"/>
</dbReference>
<evidence type="ECO:0000256" key="7">
    <source>
        <dbReference type="SAM" id="Coils"/>
    </source>
</evidence>
<dbReference type="GO" id="GO:0005085">
    <property type="term" value="F:guanyl-nucleotide exchange factor activity"/>
    <property type="evidence" value="ECO:0007669"/>
    <property type="project" value="UniProtKB-KW"/>
</dbReference>
<keyword evidence="6" id="KW-0472">Membrane</keyword>
<dbReference type="InterPro" id="IPR023394">
    <property type="entry name" value="Sec7_C_sf"/>
</dbReference>
<dbReference type="PROSITE" id="PS50003">
    <property type="entry name" value="PH_DOMAIN"/>
    <property type="match status" value="1"/>
</dbReference>
<dbReference type="SUPFAM" id="SSF48425">
    <property type="entry name" value="Sec7 domain"/>
    <property type="match status" value="1"/>
</dbReference>
<keyword evidence="11" id="KW-1185">Reference proteome</keyword>
<keyword evidence="5" id="KW-0446">Lipid-binding</keyword>
<dbReference type="FunFam" id="2.30.29.30:FF:000009">
    <property type="entry name" value="Cytohesin 1"/>
    <property type="match status" value="1"/>
</dbReference>
<feature type="domain" description="PH" evidence="8">
    <location>
        <begin position="255"/>
        <end position="372"/>
    </location>
</feature>
<dbReference type="PANTHER" id="PTHR10663">
    <property type="entry name" value="GUANYL-NUCLEOTIDE EXCHANGE FACTOR"/>
    <property type="match status" value="1"/>
</dbReference>
<dbReference type="CDD" id="cd01252">
    <property type="entry name" value="PH_GRP1-like"/>
    <property type="match status" value="1"/>
</dbReference>
<dbReference type="InterPro" id="IPR000904">
    <property type="entry name" value="Sec7_dom"/>
</dbReference>
<dbReference type="Gene3D" id="2.30.29.30">
    <property type="entry name" value="Pleckstrin-homology domain (PH domain)/Phosphotyrosine-binding domain (PTB)"/>
    <property type="match status" value="1"/>
</dbReference>
<evidence type="ECO:0000313" key="10">
    <source>
        <dbReference type="Ensembl" id="ENSEEEP00000057425.1"/>
    </source>
</evidence>
<gene>
    <name evidence="10" type="primary">cyth1a</name>
</gene>
<dbReference type="Pfam" id="PF01369">
    <property type="entry name" value="Sec7"/>
    <property type="match status" value="1"/>
</dbReference>
<dbReference type="SUPFAM" id="SSF50729">
    <property type="entry name" value="PH domain-like"/>
    <property type="match status" value="1"/>
</dbReference>
<evidence type="ECO:0000259" key="9">
    <source>
        <dbReference type="PROSITE" id="PS50190"/>
    </source>
</evidence>